<dbReference type="Gene3D" id="3.30.2410.10">
    <property type="entry name" value="Hect, E3 ligase catalytic domain"/>
    <property type="match status" value="1"/>
</dbReference>
<dbReference type="AlphaFoldDB" id="A0A443SAF0"/>
<keyword evidence="1" id="KW-0808">Transferase</keyword>
<feature type="repeat" description="RCC1" evidence="5">
    <location>
        <begin position="65"/>
        <end position="117"/>
    </location>
</feature>
<proteinExistence type="predicted"/>
<evidence type="ECO:0000256" key="6">
    <source>
        <dbReference type="SAM" id="MobiDB-lite"/>
    </source>
</evidence>
<dbReference type="Gene3D" id="3.30.2160.10">
    <property type="entry name" value="Hect, E3 ligase catalytic domain"/>
    <property type="match status" value="1"/>
</dbReference>
<keyword evidence="3 4" id="KW-0833">Ubl conjugation pathway</keyword>
<keyword evidence="9" id="KW-1185">Reference proteome</keyword>
<dbReference type="OrthoDB" id="5981550at2759"/>
<dbReference type="FunFam" id="3.30.2410.10:FF:000003">
    <property type="entry name" value="probable E3 ubiquitin-protein ligase HERC4 isoform X1"/>
    <property type="match status" value="1"/>
</dbReference>
<feature type="repeat" description="RCC1" evidence="5">
    <location>
        <begin position="223"/>
        <end position="274"/>
    </location>
</feature>
<dbReference type="InterPro" id="IPR000569">
    <property type="entry name" value="HECT_dom"/>
</dbReference>
<gene>
    <name evidence="8" type="ORF">B4U80_00624</name>
</gene>
<feature type="repeat" description="RCC1" evidence="5">
    <location>
        <begin position="171"/>
        <end position="222"/>
    </location>
</feature>
<feature type="region of interest" description="Disordered" evidence="6">
    <location>
        <begin position="352"/>
        <end position="394"/>
    </location>
</feature>
<dbReference type="PANTHER" id="PTHR45622">
    <property type="entry name" value="UBIQUITIN-PROTEIN LIGASE E3A-RELATED"/>
    <property type="match status" value="1"/>
</dbReference>
<dbReference type="InterPro" id="IPR058923">
    <property type="entry name" value="RCC1-like_dom"/>
</dbReference>
<dbReference type="CDD" id="cd00078">
    <property type="entry name" value="HECTc"/>
    <property type="match status" value="1"/>
</dbReference>
<feature type="domain" description="HECT" evidence="7">
    <location>
        <begin position="809"/>
        <end position="1169"/>
    </location>
</feature>
<dbReference type="Pfam" id="PF00632">
    <property type="entry name" value="HECT"/>
    <property type="match status" value="1"/>
</dbReference>
<evidence type="ECO:0000256" key="5">
    <source>
        <dbReference type="PROSITE-ProRule" id="PRU00235"/>
    </source>
</evidence>
<dbReference type="SMART" id="SM00119">
    <property type="entry name" value="HECTc"/>
    <property type="match status" value="1"/>
</dbReference>
<feature type="active site" description="Glycyl thioester intermediate" evidence="4">
    <location>
        <position position="1136"/>
    </location>
</feature>
<dbReference type="GO" id="GO:0016567">
    <property type="term" value="P:protein ubiquitination"/>
    <property type="evidence" value="ECO:0007669"/>
    <property type="project" value="TreeGrafter"/>
</dbReference>
<dbReference type="PRINTS" id="PR00633">
    <property type="entry name" value="RCCNDNSATION"/>
</dbReference>
<dbReference type="InterPro" id="IPR035983">
    <property type="entry name" value="Hect_E3_ubiquitin_ligase"/>
</dbReference>
<dbReference type="GO" id="GO:0006511">
    <property type="term" value="P:ubiquitin-dependent protein catabolic process"/>
    <property type="evidence" value="ECO:0007669"/>
    <property type="project" value="TreeGrafter"/>
</dbReference>
<dbReference type="PROSITE" id="PS50237">
    <property type="entry name" value="HECT"/>
    <property type="match status" value="1"/>
</dbReference>
<dbReference type="Pfam" id="PF25390">
    <property type="entry name" value="WD40_RLD"/>
    <property type="match status" value="1"/>
</dbReference>
<dbReference type="PROSITE" id="PS00626">
    <property type="entry name" value="RCC1_2"/>
    <property type="match status" value="3"/>
</dbReference>
<feature type="repeat" description="RCC1" evidence="5">
    <location>
        <begin position="15"/>
        <end position="64"/>
    </location>
</feature>
<dbReference type="GO" id="GO:0061630">
    <property type="term" value="F:ubiquitin protein ligase activity"/>
    <property type="evidence" value="ECO:0007669"/>
    <property type="project" value="TreeGrafter"/>
</dbReference>
<sequence length="1169" mass="131487">KGKNENDNASIASISRVYSCGSNERNQLGREGTWKRFQVIPELNNHLVVQLSCGYNHSLALTEAGQVFGFGCNLFGQLGIRTEHESLPKPTLIKKLAHEIIIQVACGGTHSIALTKKGLLYSWGSNGFGQLGTGDKGRCLYDPVVITKLSSIAVRCISAGGSHSMAVSYGNNIYVWGKNEFGQLGLGDTANRLSPCFQSALSNQEICYVSCGDDHSAAITRDGGLFTWGAGMYGQLGHGKFSNELLPRRVCELMGLQVSQVSCGRCHTLVVIGSKGRIYSFGLNGCGQLGIGTQTSESSPVKISGPWVEFDANEVTVRRISGPVVELNVNPEIKIESEWKDIDERMSIEDVDDDDFSGERDISLSPTFISSKGDDSDSPVVEEPEDMESAPCGRSSVEISEYISDPDSDCETEKPIFSNHLVSSLGGSVPGSHPRVNHVKLLAASASKGDQSFILTTRLDVNFSAVDYRNIGSTGNIYVFDNSVFDNMLLIDADERIPDEIIEYIESTFGSVASWNGSYLSSKTSESSPRINWESAYYGFNCLRKCPNQRLTEIAMNVIQEHLFPTLPTNCDNLDDEALRIFLLLPLFHIFHSEVQLKKIATLLSPFSKCMNRLNESAKKCVELWMTAVDKEYFQKLVEAYKSGVIFNLKEISEVKKKEEEEKVIHRGSTTQASAWLKDGLDMLRFLNNVNQKTKLLLYKEFYVPELHDTADIKMDYVEWLRAKHTTQKHPTNLFFCDYPFIFDAAAKTKILSVDSMIMRQKAAENVFQFILPLPHAQVVLTQSPFFEITVRRGSLVYSAAAQLLTERPPSEYKKPLKINFESKLSHVFVLRFLFHVLLHVNSLIDEEAVDAGAGVKKEFFLLLTKELLEIGKDDENSVPKFIEHDNGHTIWFNPNEIADYDLDIYELLGIVCALAIYNEVIIYAPFPLPLYKKILNEELELDDLSYLDQYLTKSLKEILHTSYTENEFDAVYCDLYFVATITIKGKAQEFELCKNGNTRRLTYKNRTEFVELYWKFMLNKSVEKSFGAFKTGFSKVVDNNLLHLFHAEELMQMVTGESACDWYLVEKDTVYKEPFSATHPTVKMFWKVFHSLSEEDKRNFLLFLTGSDKIPIVGLKMAMQPVKVSDEHLPVVHTCFNIVDLPEIYTSEEKLRSKLLQAIKHTQGFALA</sequence>
<feature type="repeat" description="RCC1" evidence="5">
    <location>
        <begin position="276"/>
        <end position="332"/>
    </location>
</feature>
<dbReference type="Gene3D" id="2.130.10.30">
    <property type="entry name" value="Regulator of chromosome condensation 1/beta-lactamase-inhibitor protein II"/>
    <property type="match status" value="2"/>
</dbReference>
<dbReference type="GO" id="GO:0005737">
    <property type="term" value="C:cytoplasm"/>
    <property type="evidence" value="ECO:0007669"/>
    <property type="project" value="TreeGrafter"/>
</dbReference>
<dbReference type="SUPFAM" id="SSF50985">
    <property type="entry name" value="RCC1/BLIP-II"/>
    <property type="match status" value="1"/>
</dbReference>
<dbReference type="InterPro" id="IPR000408">
    <property type="entry name" value="Reg_chr_condens"/>
</dbReference>
<protein>
    <submittedName>
        <fullName evidence="8">E3 ubiquitin-protein ligase HERC4-like protein</fullName>
    </submittedName>
</protein>
<name>A0A443SAF0_9ACAR</name>
<comment type="caution">
    <text evidence="8">The sequence shown here is derived from an EMBL/GenBank/DDBJ whole genome shotgun (WGS) entry which is preliminary data.</text>
</comment>
<evidence type="ECO:0000313" key="8">
    <source>
        <dbReference type="EMBL" id="RWS24487.1"/>
    </source>
</evidence>
<evidence type="ECO:0000256" key="4">
    <source>
        <dbReference type="PROSITE-ProRule" id="PRU00104"/>
    </source>
</evidence>
<evidence type="ECO:0000259" key="7">
    <source>
        <dbReference type="PROSITE" id="PS50237"/>
    </source>
</evidence>
<dbReference type="STRING" id="299467.A0A443SAF0"/>
<dbReference type="PANTHER" id="PTHR45622:SF76">
    <property type="entry name" value="HECT AND RLD DOMAIN CONTAINING E3 UBIQUITIN LIGASE 4, ISOFORM C"/>
    <property type="match status" value="1"/>
</dbReference>
<evidence type="ECO:0000313" key="9">
    <source>
        <dbReference type="Proteomes" id="UP000288716"/>
    </source>
</evidence>
<dbReference type="PROSITE" id="PS50012">
    <property type="entry name" value="RCC1_3"/>
    <property type="match status" value="6"/>
</dbReference>
<dbReference type="InterPro" id="IPR051709">
    <property type="entry name" value="Ub-ligase/GTPase-reg"/>
</dbReference>
<feature type="compositionally biased region" description="Acidic residues" evidence="6">
    <location>
        <begin position="376"/>
        <end position="388"/>
    </location>
</feature>
<accession>A0A443SAF0</accession>
<organism evidence="8 9">
    <name type="scientific">Leptotrombidium deliense</name>
    <dbReference type="NCBI Taxonomy" id="299467"/>
    <lineage>
        <taxon>Eukaryota</taxon>
        <taxon>Metazoa</taxon>
        <taxon>Ecdysozoa</taxon>
        <taxon>Arthropoda</taxon>
        <taxon>Chelicerata</taxon>
        <taxon>Arachnida</taxon>
        <taxon>Acari</taxon>
        <taxon>Acariformes</taxon>
        <taxon>Trombidiformes</taxon>
        <taxon>Prostigmata</taxon>
        <taxon>Anystina</taxon>
        <taxon>Parasitengona</taxon>
        <taxon>Trombiculoidea</taxon>
        <taxon>Trombiculidae</taxon>
        <taxon>Leptotrombidium</taxon>
    </lineage>
</organism>
<evidence type="ECO:0000256" key="3">
    <source>
        <dbReference type="ARBA" id="ARBA00022786"/>
    </source>
</evidence>
<dbReference type="InterPro" id="IPR009091">
    <property type="entry name" value="RCC1/BLIP-II"/>
</dbReference>
<feature type="non-terminal residue" evidence="8">
    <location>
        <position position="1"/>
    </location>
</feature>
<dbReference type="Gene3D" id="3.90.1750.10">
    <property type="entry name" value="Hect, E3 ligase catalytic domains"/>
    <property type="match status" value="1"/>
</dbReference>
<feature type="repeat" description="RCC1" evidence="5">
    <location>
        <begin position="118"/>
        <end position="170"/>
    </location>
</feature>
<dbReference type="SUPFAM" id="SSF56204">
    <property type="entry name" value="Hect, E3 ligase catalytic domain"/>
    <property type="match status" value="1"/>
</dbReference>
<dbReference type="Proteomes" id="UP000288716">
    <property type="component" value="Unassembled WGS sequence"/>
</dbReference>
<dbReference type="EMBL" id="NCKV01004811">
    <property type="protein sequence ID" value="RWS24487.1"/>
    <property type="molecule type" value="Genomic_DNA"/>
</dbReference>
<reference evidence="8 9" key="1">
    <citation type="journal article" date="2018" name="Gigascience">
        <title>Genomes of trombidid mites reveal novel predicted allergens and laterally-transferred genes associated with secondary metabolism.</title>
        <authorList>
            <person name="Dong X."/>
            <person name="Chaisiri K."/>
            <person name="Xia D."/>
            <person name="Armstrong S.D."/>
            <person name="Fang Y."/>
            <person name="Donnelly M.J."/>
            <person name="Kadowaki T."/>
            <person name="McGarry J.W."/>
            <person name="Darby A.C."/>
            <person name="Makepeace B.L."/>
        </authorList>
    </citation>
    <scope>NUCLEOTIDE SEQUENCE [LARGE SCALE GENOMIC DNA]</scope>
    <source>
        <strain evidence="8">UoL-UT</strain>
    </source>
</reference>
<evidence type="ECO:0000256" key="1">
    <source>
        <dbReference type="ARBA" id="ARBA00022679"/>
    </source>
</evidence>
<evidence type="ECO:0000256" key="2">
    <source>
        <dbReference type="ARBA" id="ARBA00022737"/>
    </source>
</evidence>
<dbReference type="GO" id="GO:0009966">
    <property type="term" value="P:regulation of signal transduction"/>
    <property type="evidence" value="ECO:0007669"/>
    <property type="project" value="UniProtKB-ARBA"/>
</dbReference>
<keyword evidence="2" id="KW-0677">Repeat</keyword>
<dbReference type="VEuPathDB" id="VectorBase:LDEU007553"/>